<dbReference type="InterPro" id="IPR033403">
    <property type="entry name" value="DUF5110"/>
</dbReference>
<feature type="domain" description="Glycoside hydrolase family 31 TIM barrel" evidence="3">
    <location>
        <begin position="257"/>
        <end position="590"/>
    </location>
</feature>
<feature type="domain" description="Glycoside hydrolase family 31 N-terminal" evidence="4">
    <location>
        <begin position="26"/>
        <end position="210"/>
    </location>
</feature>
<gene>
    <name evidence="7" type="primary">yicI_4</name>
    <name evidence="8" type="ORF">DXC39_14105</name>
    <name evidence="7" type="ORF">ERS852407_04082</name>
</gene>
<evidence type="ECO:0000313" key="10">
    <source>
        <dbReference type="Proteomes" id="UP000261257"/>
    </source>
</evidence>
<dbReference type="SUPFAM" id="SSF51445">
    <property type="entry name" value="(Trans)glycosidases"/>
    <property type="match status" value="1"/>
</dbReference>
<dbReference type="CDD" id="cd06599">
    <property type="entry name" value="GH31_glycosidase_Aec37"/>
    <property type="match status" value="1"/>
</dbReference>
<dbReference type="CDD" id="cd14752">
    <property type="entry name" value="GH31_N"/>
    <property type="match status" value="1"/>
</dbReference>
<evidence type="ECO:0000313" key="9">
    <source>
        <dbReference type="Proteomes" id="UP000095651"/>
    </source>
</evidence>
<evidence type="ECO:0000259" key="3">
    <source>
        <dbReference type="Pfam" id="PF01055"/>
    </source>
</evidence>
<dbReference type="EMBL" id="CYZE01000012">
    <property type="protein sequence ID" value="CUO82421.1"/>
    <property type="molecule type" value="Genomic_DNA"/>
</dbReference>
<dbReference type="GO" id="GO:0061634">
    <property type="term" value="F:alpha-D-xyloside xylohydrolase"/>
    <property type="evidence" value="ECO:0007669"/>
    <property type="project" value="UniProtKB-EC"/>
</dbReference>
<feature type="domain" description="DUF5110" evidence="5">
    <location>
        <begin position="707"/>
        <end position="765"/>
    </location>
</feature>
<comment type="similarity">
    <text evidence="1 2">Belongs to the glycosyl hydrolase 31 family.</text>
</comment>
<dbReference type="InterPro" id="IPR011013">
    <property type="entry name" value="Gal_mutarotase_sf_dom"/>
</dbReference>
<dbReference type="PANTHER" id="PTHR22762:SF165">
    <property type="entry name" value="PUTATIVE (AFU_ORTHOLOGUE AFUA_1G06560)-RELATED"/>
    <property type="match status" value="1"/>
</dbReference>
<dbReference type="AlphaFoldDB" id="A0A174I7I3"/>
<dbReference type="Pfam" id="PF13802">
    <property type="entry name" value="Gal_mutarotas_2"/>
    <property type="match status" value="1"/>
</dbReference>
<dbReference type="GO" id="GO:0030246">
    <property type="term" value="F:carbohydrate binding"/>
    <property type="evidence" value="ECO:0007669"/>
    <property type="project" value="InterPro"/>
</dbReference>
<evidence type="ECO:0000313" key="8">
    <source>
        <dbReference type="EMBL" id="RGM03772.1"/>
    </source>
</evidence>
<organism evidence="7 9">
    <name type="scientific">Hungatella hathewayi</name>
    <dbReference type="NCBI Taxonomy" id="154046"/>
    <lineage>
        <taxon>Bacteria</taxon>
        <taxon>Bacillati</taxon>
        <taxon>Bacillota</taxon>
        <taxon>Clostridia</taxon>
        <taxon>Lachnospirales</taxon>
        <taxon>Lachnospiraceae</taxon>
        <taxon>Hungatella</taxon>
    </lineage>
</organism>
<dbReference type="Gene3D" id="2.60.40.1760">
    <property type="entry name" value="glycosyl hydrolase (family 31)"/>
    <property type="match status" value="1"/>
</dbReference>
<dbReference type="EMBL" id="QSSQ01000012">
    <property type="protein sequence ID" value="RGM03772.1"/>
    <property type="molecule type" value="Genomic_DNA"/>
</dbReference>
<protein>
    <submittedName>
        <fullName evidence="7">Alpha-glucosidase</fullName>
        <ecNumber evidence="7">3.2.1.177</ecNumber>
    </submittedName>
    <submittedName>
        <fullName evidence="8">DUF4968 domain-containing protein</fullName>
    </submittedName>
</protein>
<dbReference type="Gene3D" id="3.20.20.80">
    <property type="entry name" value="Glycosidases"/>
    <property type="match status" value="1"/>
</dbReference>
<dbReference type="PANTHER" id="PTHR22762">
    <property type="entry name" value="ALPHA-GLUCOSIDASE"/>
    <property type="match status" value="1"/>
</dbReference>
<sequence length="833" mass="94850">MKVCKKALGICSRDGYYSIQTNCVEIRIWFLTDSIIRIRAGFDGDFKEGSYSLVMTAWEDPMDDLMKDYRKRIQPAESKLTDGEKQAVIQGKQLKAVVDKEPFSIRIYDQDGTMLHGDIVDLAYQEDSNHRRIHTSEISPEDCFYGFGEKSGEWNKAQKYMCMSPKDAMGYNPRETDSLYKHIPFYIKLNRSTRKAVGYFYHNTAECDFDMGREKSNYWNMHSRYRTDAGDIDLFFIAGPAIRQVVERYTDLTGKSAMLPRTALGYLGSSMYYPELEADCDDAILEFIDTTKEEDIPVDGFQLSSGYTSQETGEGLKRCVFTWNKKRFKDPKKFFSEMAKRGITVSPNVKPGILLSHPELAEMKKQDIFVRDSEGDEPGVGTWWGGKGVFVDFTKPTARAVWKDMLKKSVLEMGTSSVWNDNCEYDSLVDKDCRCDFEGNGTTIGQVKAAMSNIMCHVTAEAVRETFDNTRPFIVCRSGHAGIQRYAQTWAGDNLTCWESLKYNIATILGMSLSGVANQGADIGGFYGPSPEAELMVRWVQNGIFQPRFSVHSVNTDNTVTEPWMYGDCTGYIRDAIKFRYQLIPYLYSLMARAHETGLPIMEPMCSAFQQDPACYEEGVDFMVGDSLFVANVVEKGATTRRIYLPQDERFYDFYTREAYEGGQTIEIPVTLCSIPLFIRAGAIIPMALNQMNNLAGEKVEGIRLLCAPDRDRSFTLYEDDGNTEDYKKGVYLKTKITMTAGIRTVLSFKQEGNYETAVEDMQIDLIHREKAPFAVTVAGEQLPHFLHRKKYEAAQIGWYYSQTLKSVQIKYPNPKKDYDLIISFEQFDMIGM</sequence>
<dbReference type="Pfam" id="PF01055">
    <property type="entry name" value="Glyco_hydro_31_2nd"/>
    <property type="match status" value="1"/>
</dbReference>
<dbReference type="GO" id="GO:0005975">
    <property type="term" value="P:carbohydrate metabolic process"/>
    <property type="evidence" value="ECO:0007669"/>
    <property type="project" value="InterPro"/>
</dbReference>
<reference evidence="8 10" key="2">
    <citation type="submission" date="2018-08" db="EMBL/GenBank/DDBJ databases">
        <title>A genome reference for cultivated species of the human gut microbiota.</title>
        <authorList>
            <person name="Zou Y."/>
            <person name="Xue W."/>
            <person name="Luo G."/>
        </authorList>
    </citation>
    <scope>NUCLEOTIDE SEQUENCE [LARGE SCALE GENOMIC DNA]</scope>
    <source>
        <strain evidence="8 10">TF05-11AC</strain>
    </source>
</reference>
<evidence type="ECO:0000256" key="1">
    <source>
        <dbReference type="ARBA" id="ARBA00007806"/>
    </source>
</evidence>
<reference evidence="7 9" key="1">
    <citation type="submission" date="2015-09" db="EMBL/GenBank/DDBJ databases">
        <authorList>
            <consortium name="Pathogen Informatics"/>
        </authorList>
    </citation>
    <scope>NUCLEOTIDE SEQUENCE [LARGE SCALE GENOMIC DNA]</scope>
    <source>
        <strain evidence="7 9">2789STDY5608850</strain>
    </source>
</reference>
<dbReference type="Proteomes" id="UP000095651">
    <property type="component" value="Unassembled WGS sequence"/>
</dbReference>
<name>A0A174I7I3_9FIRM</name>
<dbReference type="Pfam" id="PF17137">
    <property type="entry name" value="DUF5110"/>
    <property type="match status" value="1"/>
</dbReference>
<dbReference type="Proteomes" id="UP000261257">
    <property type="component" value="Unassembled WGS sequence"/>
</dbReference>
<evidence type="ECO:0000259" key="5">
    <source>
        <dbReference type="Pfam" id="PF17137"/>
    </source>
</evidence>
<dbReference type="InterPro" id="IPR000322">
    <property type="entry name" value="Glyco_hydro_31_TIM"/>
</dbReference>
<dbReference type="InterPro" id="IPR017853">
    <property type="entry name" value="GH"/>
</dbReference>
<evidence type="ECO:0000313" key="7">
    <source>
        <dbReference type="EMBL" id="CUO82421.1"/>
    </source>
</evidence>
<proteinExistence type="inferred from homology"/>
<dbReference type="EC" id="3.2.1.177" evidence="7"/>
<dbReference type="Pfam" id="PF21365">
    <property type="entry name" value="Glyco_hydro_31_3rd"/>
    <property type="match status" value="1"/>
</dbReference>
<accession>A0A174I7I3</accession>
<evidence type="ECO:0000259" key="4">
    <source>
        <dbReference type="Pfam" id="PF13802"/>
    </source>
</evidence>
<evidence type="ECO:0000259" key="6">
    <source>
        <dbReference type="Pfam" id="PF21365"/>
    </source>
</evidence>
<dbReference type="SUPFAM" id="SSF51011">
    <property type="entry name" value="Glycosyl hydrolase domain"/>
    <property type="match status" value="1"/>
</dbReference>
<dbReference type="InterPro" id="IPR048395">
    <property type="entry name" value="Glyco_hydro_31_C"/>
</dbReference>
<keyword evidence="2 7" id="KW-0378">Hydrolase</keyword>
<dbReference type="InterPro" id="IPR025887">
    <property type="entry name" value="Glyco_hydro_31_N_dom"/>
</dbReference>
<feature type="domain" description="Glycosyl hydrolase family 31 C-terminal" evidence="6">
    <location>
        <begin position="598"/>
        <end position="685"/>
    </location>
</feature>
<evidence type="ECO:0000256" key="2">
    <source>
        <dbReference type="RuleBase" id="RU361185"/>
    </source>
</evidence>
<dbReference type="RefSeq" id="WP_055657929.1">
    <property type="nucleotide sequence ID" value="NZ_CABIXC010000012.1"/>
</dbReference>
<dbReference type="Gene3D" id="2.60.40.1180">
    <property type="entry name" value="Golgi alpha-mannosidase II"/>
    <property type="match status" value="2"/>
</dbReference>
<keyword evidence="2 7" id="KW-0326">Glycosidase</keyword>
<dbReference type="InterPro" id="IPR013780">
    <property type="entry name" value="Glyco_hydro_b"/>
</dbReference>
<dbReference type="SUPFAM" id="SSF74650">
    <property type="entry name" value="Galactose mutarotase-like"/>
    <property type="match status" value="1"/>
</dbReference>